<comment type="caution">
    <text evidence="2">The sequence shown here is derived from an EMBL/GenBank/DDBJ whole genome shotgun (WGS) entry which is preliminary data.</text>
</comment>
<reference evidence="2 3" key="1">
    <citation type="journal article" date="2020" name="Genomics">
        <title>Complete, high-quality genomes from long-read metagenomic sequencing of two wolf lichen thalli reveals enigmatic genome architecture.</title>
        <authorList>
            <person name="McKenzie S.K."/>
            <person name="Walston R.F."/>
            <person name="Allen J.L."/>
        </authorList>
    </citation>
    <scope>NUCLEOTIDE SEQUENCE [LARGE SCALE GENOMIC DNA]</scope>
    <source>
        <strain evidence="2">WasteWater1</strain>
    </source>
</reference>
<keyword evidence="3" id="KW-1185">Reference proteome</keyword>
<dbReference type="RefSeq" id="XP_037153756.1">
    <property type="nucleotide sequence ID" value="XM_037300939.1"/>
</dbReference>
<feature type="region of interest" description="Disordered" evidence="1">
    <location>
        <begin position="55"/>
        <end position="78"/>
    </location>
</feature>
<dbReference type="EMBL" id="JACCJB010000008">
    <property type="protein sequence ID" value="KAF6224889.1"/>
    <property type="molecule type" value="Genomic_DNA"/>
</dbReference>
<proteinExistence type="predicted"/>
<feature type="region of interest" description="Disordered" evidence="1">
    <location>
        <begin position="1"/>
        <end position="36"/>
    </location>
</feature>
<protein>
    <submittedName>
        <fullName evidence="2">Uncharacterized protein</fullName>
    </submittedName>
</protein>
<feature type="compositionally biased region" description="Polar residues" evidence="1">
    <location>
        <begin position="197"/>
        <end position="210"/>
    </location>
</feature>
<gene>
    <name evidence="2" type="ORF">HO133_010083</name>
</gene>
<dbReference type="GeneID" id="59338475"/>
<accession>A0A8H6CKF1</accession>
<dbReference type="AlphaFoldDB" id="A0A8H6CKF1"/>
<name>A0A8H6CKF1_9LECA</name>
<organism evidence="2 3">
    <name type="scientific">Letharia lupina</name>
    <dbReference type="NCBI Taxonomy" id="560253"/>
    <lineage>
        <taxon>Eukaryota</taxon>
        <taxon>Fungi</taxon>
        <taxon>Dikarya</taxon>
        <taxon>Ascomycota</taxon>
        <taxon>Pezizomycotina</taxon>
        <taxon>Lecanoromycetes</taxon>
        <taxon>OSLEUM clade</taxon>
        <taxon>Lecanoromycetidae</taxon>
        <taxon>Lecanorales</taxon>
        <taxon>Lecanorineae</taxon>
        <taxon>Parmeliaceae</taxon>
        <taxon>Letharia</taxon>
    </lineage>
</organism>
<feature type="region of interest" description="Disordered" evidence="1">
    <location>
        <begin position="197"/>
        <end position="216"/>
    </location>
</feature>
<feature type="region of interest" description="Disordered" evidence="1">
    <location>
        <begin position="108"/>
        <end position="142"/>
    </location>
</feature>
<evidence type="ECO:0000313" key="2">
    <source>
        <dbReference type="EMBL" id="KAF6224889.1"/>
    </source>
</evidence>
<dbReference type="Proteomes" id="UP000593566">
    <property type="component" value="Unassembled WGS sequence"/>
</dbReference>
<feature type="compositionally biased region" description="Polar residues" evidence="1">
    <location>
        <begin position="65"/>
        <end position="74"/>
    </location>
</feature>
<evidence type="ECO:0000256" key="1">
    <source>
        <dbReference type="SAM" id="MobiDB-lite"/>
    </source>
</evidence>
<evidence type="ECO:0000313" key="3">
    <source>
        <dbReference type="Proteomes" id="UP000593566"/>
    </source>
</evidence>
<feature type="compositionally biased region" description="Basic and acidic residues" evidence="1">
    <location>
        <begin position="108"/>
        <end position="117"/>
    </location>
</feature>
<feature type="compositionally biased region" description="Polar residues" evidence="1">
    <location>
        <begin position="11"/>
        <end position="35"/>
    </location>
</feature>
<sequence>MALRNHVCSPTGLQNIKSLNTSNTQSKASSRSISHTEARFGATLSKTLERFKAQDLGKAYRTRPSRNGSQTQSRTRAEDAAEVFNAFMSSDCGDSDESEDEPLLHRKISADRIDQHKAANKATNPSTRLRAGATSGRKRAKTAGGDSALIVLAVDDQAIKKEHSPSLSLFPEQSEHHPSPRTLVVTPEAEQVPNFGTETIATPKRSSSAPLVTPPTITKRLRLTDENLEHL</sequence>